<keyword evidence="3" id="KW-0731">Sigma factor</keyword>
<dbReference type="AlphaFoldDB" id="A0A2T7BH31"/>
<dbReference type="NCBIfam" id="TIGR02937">
    <property type="entry name" value="sigma70-ECF"/>
    <property type="match status" value="1"/>
</dbReference>
<gene>
    <name evidence="7" type="ORF">DCC81_14825</name>
</gene>
<organism evidence="7 8">
    <name type="scientific">Chitinophaga parva</name>
    <dbReference type="NCBI Taxonomy" id="2169414"/>
    <lineage>
        <taxon>Bacteria</taxon>
        <taxon>Pseudomonadati</taxon>
        <taxon>Bacteroidota</taxon>
        <taxon>Chitinophagia</taxon>
        <taxon>Chitinophagales</taxon>
        <taxon>Chitinophagaceae</taxon>
        <taxon>Chitinophaga</taxon>
    </lineage>
</organism>
<dbReference type="OrthoDB" id="799938at2"/>
<evidence type="ECO:0008006" key="9">
    <source>
        <dbReference type="Google" id="ProtNLM"/>
    </source>
</evidence>
<reference evidence="7 8" key="1">
    <citation type="submission" date="2018-04" db="EMBL/GenBank/DDBJ databases">
        <title>Chitinophaga fuyangensis sp. nov., isolated from soil in a chemical factory.</title>
        <authorList>
            <person name="Chen K."/>
        </authorList>
    </citation>
    <scope>NUCLEOTIDE SEQUENCE [LARGE SCALE GENOMIC DNA]</scope>
    <source>
        <strain evidence="7 8">LY-1</strain>
    </source>
</reference>
<dbReference type="Gene3D" id="1.10.10.10">
    <property type="entry name" value="Winged helix-like DNA-binding domain superfamily/Winged helix DNA-binding domain"/>
    <property type="match status" value="1"/>
</dbReference>
<dbReference type="PANTHER" id="PTHR43133">
    <property type="entry name" value="RNA POLYMERASE ECF-TYPE SIGMA FACTO"/>
    <property type="match status" value="1"/>
</dbReference>
<evidence type="ECO:0000259" key="6">
    <source>
        <dbReference type="Pfam" id="PF08281"/>
    </source>
</evidence>
<evidence type="ECO:0000256" key="2">
    <source>
        <dbReference type="ARBA" id="ARBA00023015"/>
    </source>
</evidence>
<comment type="caution">
    <text evidence="7">The sequence shown here is derived from an EMBL/GenBank/DDBJ whole genome shotgun (WGS) entry which is preliminary data.</text>
</comment>
<dbReference type="Pfam" id="PF08281">
    <property type="entry name" value="Sigma70_r4_2"/>
    <property type="match status" value="1"/>
</dbReference>
<name>A0A2T7BH31_9BACT</name>
<dbReference type="RefSeq" id="WP_108687393.1">
    <property type="nucleotide sequence ID" value="NZ_QCYK01000002.1"/>
</dbReference>
<dbReference type="SUPFAM" id="SSF88946">
    <property type="entry name" value="Sigma2 domain of RNA polymerase sigma factors"/>
    <property type="match status" value="1"/>
</dbReference>
<evidence type="ECO:0000313" key="7">
    <source>
        <dbReference type="EMBL" id="PUZ25553.1"/>
    </source>
</evidence>
<comment type="similarity">
    <text evidence="1">Belongs to the sigma-70 factor family. ECF subfamily.</text>
</comment>
<dbReference type="InterPro" id="IPR007627">
    <property type="entry name" value="RNA_pol_sigma70_r2"/>
</dbReference>
<feature type="domain" description="RNA polymerase sigma-70 region 2" evidence="5">
    <location>
        <begin position="28"/>
        <end position="94"/>
    </location>
</feature>
<dbReference type="GO" id="GO:0016987">
    <property type="term" value="F:sigma factor activity"/>
    <property type="evidence" value="ECO:0007669"/>
    <property type="project" value="UniProtKB-KW"/>
</dbReference>
<protein>
    <recommendedName>
        <fullName evidence="9">RNA polymerase sigma-70 factor</fullName>
    </recommendedName>
</protein>
<dbReference type="InterPro" id="IPR036388">
    <property type="entry name" value="WH-like_DNA-bd_sf"/>
</dbReference>
<evidence type="ECO:0000256" key="4">
    <source>
        <dbReference type="ARBA" id="ARBA00023163"/>
    </source>
</evidence>
<keyword evidence="2" id="KW-0805">Transcription regulation</keyword>
<keyword evidence="8" id="KW-1185">Reference proteome</keyword>
<dbReference type="CDD" id="cd06171">
    <property type="entry name" value="Sigma70_r4"/>
    <property type="match status" value="1"/>
</dbReference>
<dbReference type="Pfam" id="PF04542">
    <property type="entry name" value="Sigma70_r2"/>
    <property type="match status" value="1"/>
</dbReference>
<dbReference type="NCBIfam" id="TIGR02985">
    <property type="entry name" value="Sig70_bacteroi1"/>
    <property type="match status" value="1"/>
</dbReference>
<evidence type="ECO:0000256" key="3">
    <source>
        <dbReference type="ARBA" id="ARBA00023082"/>
    </source>
</evidence>
<proteinExistence type="inferred from homology"/>
<dbReference type="InterPro" id="IPR013325">
    <property type="entry name" value="RNA_pol_sigma_r2"/>
</dbReference>
<dbReference type="GO" id="GO:0003677">
    <property type="term" value="F:DNA binding"/>
    <property type="evidence" value="ECO:0007669"/>
    <property type="project" value="InterPro"/>
</dbReference>
<evidence type="ECO:0000313" key="8">
    <source>
        <dbReference type="Proteomes" id="UP000244450"/>
    </source>
</evidence>
<dbReference type="Gene3D" id="1.10.1740.10">
    <property type="match status" value="1"/>
</dbReference>
<dbReference type="SUPFAM" id="SSF88659">
    <property type="entry name" value="Sigma3 and sigma4 domains of RNA polymerase sigma factors"/>
    <property type="match status" value="1"/>
</dbReference>
<dbReference type="InterPro" id="IPR014284">
    <property type="entry name" value="RNA_pol_sigma-70_dom"/>
</dbReference>
<evidence type="ECO:0000259" key="5">
    <source>
        <dbReference type="Pfam" id="PF04542"/>
    </source>
</evidence>
<accession>A0A2T7BH31</accession>
<dbReference type="Proteomes" id="UP000244450">
    <property type="component" value="Unassembled WGS sequence"/>
</dbReference>
<sequence length="197" mass="22701">MMLPTTNDTDASLLQSLAAGNAAAYRLLFERYWDAIYSSTLQLTKLPDLSEDITQDVFAMVWEKRTQLTGIDNLQAFLFVSARNKIYSRLRKLSSQDHYEQYLRQYFQEIRHQSGEAAIYSRDLELQVQRAVQQLPPQQQRAFCLSRFQGLDHEQIALIMGVSRVTIKSYLVQALATLRKVLSHYTLPVLLGIFLGH</sequence>
<dbReference type="InterPro" id="IPR013324">
    <property type="entry name" value="RNA_pol_sigma_r3/r4-like"/>
</dbReference>
<dbReference type="PANTHER" id="PTHR43133:SF46">
    <property type="entry name" value="RNA POLYMERASE SIGMA-70 FACTOR ECF SUBFAMILY"/>
    <property type="match status" value="1"/>
</dbReference>
<dbReference type="GO" id="GO:0006352">
    <property type="term" value="P:DNA-templated transcription initiation"/>
    <property type="evidence" value="ECO:0007669"/>
    <property type="project" value="InterPro"/>
</dbReference>
<dbReference type="InterPro" id="IPR013249">
    <property type="entry name" value="RNA_pol_sigma70_r4_t2"/>
</dbReference>
<dbReference type="EMBL" id="QCYK01000002">
    <property type="protein sequence ID" value="PUZ25553.1"/>
    <property type="molecule type" value="Genomic_DNA"/>
</dbReference>
<dbReference type="InterPro" id="IPR039425">
    <property type="entry name" value="RNA_pol_sigma-70-like"/>
</dbReference>
<dbReference type="InterPro" id="IPR014327">
    <property type="entry name" value="RNA_pol_sigma70_bacteroid"/>
</dbReference>
<evidence type="ECO:0000256" key="1">
    <source>
        <dbReference type="ARBA" id="ARBA00010641"/>
    </source>
</evidence>
<feature type="domain" description="RNA polymerase sigma factor 70 region 4 type 2" evidence="6">
    <location>
        <begin position="126"/>
        <end position="178"/>
    </location>
</feature>
<keyword evidence="4" id="KW-0804">Transcription</keyword>